<accession>A0A6N7Z7V1</accession>
<evidence type="ECO:0000313" key="3">
    <source>
        <dbReference type="Proteomes" id="UP000440096"/>
    </source>
</evidence>
<dbReference type="EMBL" id="WMBA01000049">
    <property type="protein sequence ID" value="MTD57471.1"/>
    <property type="molecule type" value="Genomic_DNA"/>
</dbReference>
<dbReference type="OrthoDB" id="572373at2"/>
<feature type="transmembrane region" description="Helical" evidence="1">
    <location>
        <begin position="125"/>
        <end position="142"/>
    </location>
</feature>
<keyword evidence="1" id="KW-0812">Transmembrane</keyword>
<gene>
    <name evidence="2" type="ORF">GKO32_26375</name>
</gene>
<dbReference type="Proteomes" id="UP000440096">
    <property type="component" value="Unassembled WGS sequence"/>
</dbReference>
<protein>
    <submittedName>
        <fullName evidence="2">DUF4383 domain-containing protein</fullName>
    </submittedName>
</protein>
<feature type="transmembrane region" description="Helical" evidence="1">
    <location>
        <begin position="85"/>
        <end position="105"/>
    </location>
</feature>
<name>A0A6N7Z7V1_9PSEU</name>
<keyword evidence="3" id="KW-1185">Reference proteome</keyword>
<organism evidence="2 3">
    <name type="scientific">Amycolatopsis pithecellobii</name>
    <dbReference type="NCBI Taxonomy" id="664692"/>
    <lineage>
        <taxon>Bacteria</taxon>
        <taxon>Bacillati</taxon>
        <taxon>Actinomycetota</taxon>
        <taxon>Actinomycetes</taxon>
        <taxon>Pseudonocardiales</taxon>
        <taxon>Pseudonocardiaceae</taxon>
        <taxon>Amycolatopsis</taxon>
    </lineage>
</organism>
<proteinExistence type="predicted"/>
<dbReference type="AlphaFoldDB" id="A0A6N7Z7V1"/>
<evidence type="ECO:0000256" key="1">
    <source>
        <dbReference type="SAM" id="Phobius"/>
    </source>
</evidence>
<sequence>MATSNDIRVQGLQPVQVIAGLVGLLYLAFGIYGLVRTGFANFAGRHDVLVLGFMINPLHSVMNVVAGVLGLLMASSSGLSRTYGWILFIGFGLVGVWGLMITGMIASHPLSGWGNPLNLNDSDNWLHLGTAVVGLIMAILPARKRLHAVTPEPAH</sequence>
<evidence type="ECO:0000313" key="2">
    <source>
        <dbReference type="EMBL" id="MTD57471.1"/>
    </source>
</evidence>
<reference evidence="2 3" key="1">
    <citation type="submission" date="2019-11" db="EMBL/GenBank/DDBJ databases">
        <title>Draft genome of Amycolatopsis RM579.</title>
        <authorList>
            <person name="Duangmal K."/>
            <person name="Mingma R."/>
        </authorList>
    </citation>
    <scope>NUCLEOTIDE SEQUENCE [LARGE SCALE GENOMIC DNA]</scope>
    <source>
        <strain evidence="2 3">RM579</strain>
    </source>
</reference>
<dbReference type="RefSeq" id="WP_154759602.1">
    <property type="nucleotide sequence ID" value="NZ_WMBA01000049.1"/>
</dbReference>
<comment type="caution">
    <text evidence="2">The sequence shown here is derived from an EMBL/GenBank/DDBJ whole genome shotgun (WGS) entry which is preliminary data.</text>
</comment>
<feature type="transmembrane region" description="Helical" evidence="1">
    <location>
        <begin position="54"/>
        <end position="73"/>
    </location>
</feature>
<keyword evidence="1" id="KW-1133">Transmembrane helix</keyword>
<feature type="transmembrane region" description="Helical" evidence="1">
    <location>
        <begin position="12"/>
        <end position="34"/>
    </location>
</feature>
<keyword evidence="1" id="KW-0472">Membrane</keyword>
<dbReference type="Pfam" id="PF14325">
    <property type="entry name" value="DUF4383"/>
    <property type="match status" value="1"/>
</dbReference>